<sequence>MLETGRQAEATVDKMITLAQSKVRMYARNLAMGGFKDLFLALYRLIRENASQPVQVLTAGGVISINPSQLPDRRHVRVNVALTSQEKAKRAAALLQLAQFKQLIDPQGQFTQPQNTAYMLYEMTEALGFPNFHDFNLPIEMYQPPQPGIVDQLQVQKLQSDIEHTQAQAKSLVQDAHSKAERQVMDGQIAA</sequence>
<comment type="caution">
    <text evidence="1">The sequence shown here is derived from an EMBL/GenBank/DDBJ whole genome shotgun (WGS) entry which is preliminary data.</text>
</comment>
<dbReference type="EMBL" id="JANLCJ010000561">
    <property type="protein sequence ID" value="MCS5737277.1"/>
    <property type="molecule type" value="Genomic_DNA"/>
</dbReference>
<protein>
    <submittedName>
        <fullName evidence="1">Uncharacterized protein</fullName>
    </submittedName>
</protein>
<dbReference type="RefSeq" id="WP_259543628.1">
    <property type="nucleotide sequence ID" value="NZ_JANLCJ010000561.1"/>
</dbReference>
<organism evidence="1 2">
    <name type="scientific">Herbiconiux daphne</name>
    <dbReference type="NCBI Taxonomy" id="2970914"/>
    <lineage>
        <taxon>Bacteria</taxon>
        <taxon>Bacillati</taxon>
        <taxon>Actinomycetota</taxon>
        <taxon>Actinomycetes</taxon>
        <taxon>Micrococcales</taxon>
        <taxon>Microbacteriaceae</taxon>
        <taxon>Herbiconiux</taxon>
    </lineage>
</organism>
<gene>
    <name evidence="1" type="ORF">N1032_26460</name>
</gene>
<evidence type="ECO:0000313" key="1">
    <source>
        <dbReference type="EMBL" id="MCS5737277.1"/>
    </source>
</evidence>
<proteinExistence type="predicted"/>
<dbReference type="Proteomes" id="UP001165586">
    <property type="component" value="Unassembled WGS sequence"/>
</dbReference>
<keyword evidence="2" id="KW-1185">Reference proteome</keyword>
<dbReference type="Pfam" id="PF23899">
    <property type="entry name" value="SU10_portal"/>
    <property type="match status" value="1"/>
</dbReference>
<accession>A0ABT2HBN7</accession>
<name>A0ABT2HBN7_9MICO</name>
<dbReference type="InterPro" id="IPR056909">
    <property type="entry name" value="SU10_portal"/>
</dbReference>
<feature type="non-terminal residue" evidence="1">
    <location>
        <position position="191"/>
    </location>
</feature>
<evidence type="ECO:0000313" key="2">
    <source>
        <dbReference type="Proteomes" id="UP001165586"/>
    </source>
</evidence>
<reference evidence="1" key="1">
    <citation type="submission" date="2022-08" db="EMBL/GenBank/DDBJ databases">
        <authorList>
            <person name="Deng Y."/>
            <person name="Han X.-F."/>
            <person name="Zhang Y.-Q."/>
        </authorList>
    </citation>
    <scope>NUCLEOTIDE SEQUENCE</scope>
    <source>
        <strain evidence="1">CPCC 203386</strain>
    </source>
</reference>